<name>A0AAX6HT58_IRIPA</name>
<keyword evidence="3" id="KW-0862">Zinc</keyword>
<keyword evidence="1" id="KW-0479">Metal-binding</keyword>
<dbReference type="EMBL" id="JANAVB010006800">
    <property type="protein sequence ID" value="KAJ6843948.1"/>
    <property type="molecule type" value="Genomic_DNA"/>
</dbReference>
<accession>A0AAX6HT58</accession>
<dbReference type="InterPro" id="IPR001841">
    <property type="entry name" value="Znf_RING"/>
</dbReference>
<keyword evidence="2 4" id="KW-0863">Zinc-finger</keyword>
<dbReference type="PANTHER" id="PTHR42647">
    <property type="entry name" value="SBP (S-RIBONUCLEASE BINDING PROTEIN) FAMILY PROTEIN"/>
    <property type="match status" value="1"/>
</dbReference>
<evidence type="ECO:0000256" key="5">
    <source>
        <dbReference type="SAM" id="Coils"/>
    </source>
</evidence>
<comment type="caution">
    <text evidence="7">The sequence shown here is derived from an EMBL/GenBank/DDBJ whole genome shotgun (WGS) entry which is preliminary data.</text>
</comment>
<evidence type="ECO:0000259" key="6">
    <source>
        <dbReference type="PROSITE" id="PS50089"/>
    </source>
</evidence>
<sequence>MLLLPPPPPPLLSFLLIAQTQTTPNIHKFFSMAVEAQHLHLFETTSTRECVGNQSMYNAQMGFFDDSPVFAADGYAMVDASTSCVTASNNGGVLTRKRPRDSTDVTRHMVEYVDNRLVAQHVERSRAEMMEGRIRFAGHVVALVNDRVSKRLKAKDEEIEQLKKLNWALEEKIKTMLTENQVWQYLAQTNEATANALRANLEHVLQLQQVGLGEQKLAADAAADDAESCCGDNLEDLVGTSGATADPKKKQQQLCRSCSAHEPSVLLLPCRHLCLCTACARATDVCPICNYVKTGSVNVNLC</sequence>
<dbReference type="AlphaFoldDB" id="A0AAX6HT58"/>
<dbReference type="Proteomes" id="UP001140949">
    <property type="component" value="Unassembled WGS sequence"/>
</dbReference>
<proteinExistence type="predicted"/>
<dbReference type="PROSITE" id="PS50089">
    <property type="entry name" value="ZF_RING_2"/>
    <property type="match status" value="1"/>
</dbReference>
<gene>
    <name evidence="7" type="ORF">M6B38_295210</name>
</gene>
<feature type="coiled-coil region" evidence="5">
    <location>
        <begin position="145"/>
        <end position="179"/>
    </location>
</feature>
<evidence type="ECO:0000256" key="1">
    <source>
        <dbReference type="ARBA" id="ARBA00022723"/>
    </source>
</evidence>
<dbReference type="Gene3D" id="3.30.40.10">
    <property type="entry name" value="Zinc/RING finger domain, C3HC4 (zinc finger)"/>
    <property type="match status" value="1"/>
</dbReference>
<reference evidence="7" key="1">
    <citation type="journal article" date="2023" name="GigaByte">
        <title>Genome assembly of the bearded iris, Iris pallida Lam.</title>
        <authorList>
            <person name="Bruccoleri R.E."/>
            <person name="Oakeley E.J."/>
            <person name="Faust A.M.E."/>
            <person name="Altorfer M."/>
            <person name="Dessus-Babus S."/>
            <person name="Burckhardt D."/>
            <person name="Oertli M."/>
            <person name="Naumann U."/>
            <person name="Petersen F."/>
            <person name="Wong J."/>
        </authorList>
    </citation>
    <scope>NUCLEOTIDE SEQUENCE</scope>
    <source>
        <strain evidence="7">GSM-AAB239-AS_SAM_17_03QT</strain>
    </source>
</reference>
<dbReference type="GO" id="GO:0043067">
    <property type="term" value="P:regulation of programmed cell death"/>
    <property type="evidence" value="ECO:0007669"/>
    <property type="project" value="TreeGrafter"/>
</dbReference>
<reference evidence="7" key="2">
    <citation type="submission" date="2023-04" db="EMBL/GenBank/DDBJ databases">
        <authorList>
            <person name="Bruccoleri R.E."/>
            <person name="Oakeley E.J."/>
            <person name="Faust A.-M."/>
            <person name="Dessus-Babus S."/>
            <person name="Altorfer M."/>
            <person name="Burckhardt D."/>
            <person name="Oertli M."/>
            <person name="Naumann U."/>
            <person name="Petersen F."/>
            <person name="Wong J."/>
        </authorList>
    </citation>
    <scope>NUCLEOTIDE SEQUENCE</scope>
    <source>
        <strain evidence="7">GSM-AAB239-AS_SAM_17_03QT</strain>
        <tissue evidence="7">Leaf</tissue>
    </source>
</reference>
<evidence type="ECO:0000256" key="4">
    <source>
        <dbReference type="PROSITE-ProRule" id="PRU00175"/>
    </source>
</evidence>
<keyword evidence="8" id="KW-1185">Reference proteome</keyword>
<evidence type="ECO:0000256" key="3">
    <source>
        <dbReference type="ARBA" id="ARBA00022833"/>
    </source>
</evidence>
<evidence type="ECO:0000313" key="8">
    <source>
        <dbReference type="Proteomes" id="UP001140949"/>
    </source>
</evidence>
<organism evidence="7 8">
    <name type="scientific">Iris pallida</name>
    <name type="common">Sweet iris</name>
    <dbReference type="NCBI Taxonomy" id="29817"/>
    <lineage>
        <taxon>Eukaryota</taxon>
        <taxon>Viridiplantae</taxon>
        <taxon>Streptophyta</taxon>
        <taxon>Embryophyta</taxon>
        <taxon>Tracheophyta</taxon>
        <taxon>Spermatophyta</taxon>
        <taxon>Magnoliopsida</taxon>
        <taxon>Liliopsida</taxon>
        <taxon>Asparagales</taxon>
        <taxon>Iridaceae</taxon>
        <taxon>Iridoideae</taxon>
        <taxon>Irideae</taxon>
        <taxon>Iris</taxon>
    </lineage>
</organism>
<dbReference type="GO" id="GO:0004842">
    <property type="term" value="F:ubiquitin-protein transferase activity"/>
    <property type="evidence" value="ECO:0007669"/>
    <property type="project" value="TreeGrafter"/>
</dbReference>
<dbReference type="PANTHER" id="PTHR42647:SF12">
    <property type="entry name" value="BOI-RELATED E3 UBIQUITIN-PROTEIN LIGASE 2-RELATED"/>
    <property type="match status" value="1"/>
</dbReference>
<evidence type="ECO:0000256" key="2">
    <source>
        <dbReference type="ARBA" id="ARBA00022771"/>
    </source>
</evidence>
<dbReference type="GO" id="GO:0008270">
    <property type="term" value="F:zinc ion binding"/>
    <property type="evidence" value="ECO:0007669"/>
    <property type="project" value="UniProtKB-KW"/>
</dbReference>
<evidence type="ECO:0000313" key="7">
    <source>
        <dbReference type="EMBL" id="KAJ6843948.1"/>
    </source>
</evidence>
<protein>
    <submittedName>
        <fullName evidence="7">BOI-related E3 ubiquitin-protein ligase 3</fullName>
    </submittedName>
</protein>
<dbReference type="CDD" id="cd16649">
    <property type="entry name" value="mRING-HC-C3HC5_CGRF1-like"/>
    <property type="match status" value="1"/>
</dbReference>
<feature type="domain" description="RING-type" evidence="6">
    <location>
        <begin position="255"/>
        <end position="290"/>
    </location>
</feature>
<dbReference type="Pfam" id="PF13920">
    <property type="entry name" value="zf-C3HC4_3"/>
    <property type="match status" value="1"/>
</dbReference>
<dbReference type="InterPro" id="IPR013083">
    <property type="entry name" value="Znf_RING/FYVE/PHD"/>
</dbReference>
<keyword evidence="5" id="KW-0175">Coiled coil</keyword>